<reference evidence="2" key="1">
    <citation type="journal article" date="2023" name="GigaByte">
        <title>Genome assembly of the bearded iris, Iris pallida Lam.</title>
        <authorList>
            <person name="Bruccoleri R.E."/>
            <person name="Oakeley E.J."/>
            <person name="Faust A.M.E."/>
            <person name="Altorfer M."/>
            <person name="Dessus-Babus S."/>
            <person name="Burckhardt D."/>
            <person name="Oertli M."/>
            <person name="Naumann U."/>
            <person name="Petersen F."/>
            <person name="Wong J."/>
        </authorList>
    </citation>
    <scope>NUCLEOTIDE SEQUENCE</scope>
    <source>
        <strain evidence="2">GSM-AAB239-AS_SAM_17_03QT</strain>
    </source>
</reference>
<keyword evidence="3" id="KW-1185">Reference proteome</keyword>
<sequence>MSGAPKRLHEEGGHSTPLKRSHEETGIFSGLSGKLIPPAGSDFHRPFESGQEGRLAKIQRIEPRESRDVDKRPSLLHRISSSANNIVDHPVSSDSRTEFRISKDVRDGKRENKEGRTEIREFNSDTRMDPQVGKSENELRVDEKEFRSDRAPQGEHKVDPKFDRDSYSAPSSHLSWSKEHNRGKRYYESTNDGLDSWRVARNGLQNTVEVAKDLSRTEKWDSLEAREAVGENKIDLKGEEKVREKERKRKEDRNRDFGEREKDRNEHRNNMHPGEAGNGRKEPLREDEEAERREREKKDTQKDKEHNDKEKEASKRESPNAIEKENWHDEKVVLDGSVRISEQEMAAPEQKRLKDDNWKISDRDVKDKKRERDGDAGDRHERGKSHDKESDDGFAEGDRESFGNGIQQRRRILRSKGTPQATHREPRFWSRTQDNEGSQGKPEVSTVVYKAGECMQELLKSWKEFEASQESKNEETSQNCPTLEIRIPAEYVTSSNRQVRGAQLWGTDVYTNDSDLFAVLMHTGYCRPMSSPPAAIQELRATVLVLPPQEYYTSTLRNNVRSRAWGAGIGCSFRVERCCIVKKGGGTIDLEPSLTHISALEPTLAPVSVERTMTTRSAASNALRQQRFVREVSIQYNLCNEPWLKYCISMVADKGLKKPLYTSARLKKGEVLYLETHSNRFELSYSGERAICNSTASSSTQAPEPEHEKRQNHGLHVQNGDRILTDRGNIVDVFRWSRCKKILPAEIMLSMGIPLRVEDLEVIAENLEWEDFQWSQTGILVGGKTYALARVHFLAPKK</sequence>
<dbReference type="InterPro" id="IPR013951">
    <property type="entry name" value="Rxt3"/>
</dbReference>
<feature type="region of interest" description="Disordered" evidence="1">
    <location>
        <begin position="212"/>
        <end position="443"/>
    </location>
</feature>
<dbReference type="Gene3D" id="2.170.130.20">
    <property type="entry name" value="LCCL-like domain"/>
    <property type="match status" value="1"/>
</dbReference>
<keyword evidence="2" id="KW-0436">Ligase</keyword>
<feature type="compositionally biased region" description="Basic and acidic residues" evidence="1">
    <location>
        <begin position="349"/>
        <end position="401"/>
    </location>
</feature>
<comment type="caution">
    <text evidence="2">The sequence shown here is derived from an EMBL/GenBank/DDBJ whole genome shotgun (WGS) entry which is preliminary data.</text>
</comment>
<dbReference type="InterPro" id="IPR036609">
    <property type="entry name" value="LCCL_sf"/>
</dbReference>
<dbReference type="AlphaFoldDB" id="A0AAX6IEJ1"/>
<feature type="region of interest" description="Disordered" evidence="1">
    <location>
        <begin position="694"/>
        <end position="718"/>
    </location>
</feature>
<dbReference type="EMBL" id="JANAVB010002323">
    <property type="protein sequence ID" value="KAJ6851333.1"/>
    <property type="molecule type" value="Genomic_DNA"/>
</dbReference>
<feature type="compositionally biased region" description="Basic and acidic residues" evidence="1">
    <location>
        <begin position="59"/>
        <end position="73"/>
    </location>
</feature>
<feature type="compositionally biased region" description="Basic and acidic residues" evidence="1">
    <location>
        <begin position="212"/>
        <end position="269"/>
    </location>
</feature>
<dbReference type="Pfam" id="PF08642">
    <property type="entry name" value="Rxt3"/>
    <property type="match status" value="1"/>
</dbReference>
<evidence type="ECO:0000256" key="1">
    <source>
        <dbReference type="SAM" id="MobiDB-lite"/>
    </source>
</evidence>
<feature type="compositionally biased region" description="Basic and acidic residues" evidence="1">
    <location>
        <begin position="135"/>
        <end position="166"/>
    </location>
</feature>
<proteinExistence type="predicted"/>
<name>A0AAX6IEJ1_IRIPA</name>
<gene>
    <name evidence="2" type="ORF">M6B38_261340</name>
</gene>
<feature type="compositionally biased region" description="Basic and acidic residues" evidence="1">
    <location>
        <begin position="278"/>
        <end position="333"/>
    </location>
</feature>
<dbReference type="SUPFAM" id="SSF69848">
    <property type="entry name" value="LCCL domain"/>
    <property type="match status" value="1"/>
</dbReference>
<reference evidence="2" key="2">
    <citation type="submission" date="2023-04" db="EMBL/GenBank/DDBJ databases">
        <authorList>
            <person name="Bruccoleri R.E."/>
            <person name="Oakeley E.J."/>
            <person name="Faust A.-M."/>
            <person name="Dessus-Babus S."/>
            <person name="Altorfer M."/>
            <person name="Burckhardt D."/>
            <person name="Oertli M."/>
            <person name="Naumann U."/>
            <person name="Petersen F."/>
            <person name="Wong J."/>
        </authorList>
    </citation>
    <scope>NUCLEOTIDE SEQUENCE</scope>
    <source>
        <strain evidence="2">GSM-AAB239-AS_SAM_17_03QT</strain>
        <tissue evidence="2">Leaf</tissue>
    </source>
</reference>
<feature type="compositionally biased region" description="Basic and acidic residues" evidence="1">
    <location>
        <begin position="95"/>
        <end position="128"/>
    </location>
</feature>
<dbReference type="Proteomes" id="UP001140949">
    <property type="component" value="Unassembled WGS sequence"/>
</dbReference>
<accession>A0AAX6IEJ1</accession>
<evidence type="ECO:0000313" key="2">
    <source>
        <dbReference type="EMBL" id="KAJ6851333.1"/>
    </source>
</evidence>
<feature type="region of interest" description="Disordered" evidence="1">
    <location>
        <begin position="1"/>
        <end position="196"/>
    </location>
</feature>
<evidence type="ECO:0000313" key="3">
    <source>
        <dbReference type="Proteomes" id="UP001140949"/>
    </source>
</evidence>
<dbReference type="GO" id="GO:0016874">
    <property type="term" value="F:ligase activity"/>
    <property type="evidence" value="ECO:0007669"/>
    <property type="project" value="UniProtKB-KW"/>
</dbReference>
<organism evidence="2 3">
    <name type="scientific">Iris pallida</name>
    <name type="common">Sweet iris</name>
    <dbReference type="NCBI Taxonomy" id="29817"/>
    <lineage>
        <taxon>Eukaryota</taxon>
        <taxon>Viridiplantae</taxon>
        <taxon>Streptophyta</taxon>
        <taxon>Embryophyta</taxon>
        <taxon>Tracheophyta</taxon>
        <taxon>Spermatophyta</taxon>
        <taxon>Magnoliopsida</taxon>
        <taxon>Liliopsida</taxon>
        <taxon>Asparagales</taxon>
        <taxon>Iridaceae</taxon>
        <taxon>Iridoideae</taxon>
        <taxon>Irideae</taxon>
        <taxon>Iris</taxon>
    </lineage>
</organism>
<protein>
    <submittedName>
        <fullName evidence="2">DNA ligase 1</fullName>
    </submittedName>
</protein>